<evidence type="ECO:0000256" key="1">
    <source>
        <dbReference type="ARBA" id="ARBA00022630"/>
    </source>
</evidence>
<organism evidence="4">
    <name type="scientific">freshwater metagenome</name>
    <dbReference type="NCBI Taxonomy" id="449393"/>
    <lineage>
        <taxon>unclassified sequences</taxon>
        <taxon>metagenomes</taxon>
        <taxon>ecological metagenomes</taxon>
    </lineage>
</organism>
<protein>
    <submittedName>
        <fullName evidence="4">Unannotated protein</fullName>
    </submittedName>
</protein>
<accession>A0A6J6G328</accession>
<proteinExistence type="predicted"/>
<keyword evidence="2" id="KW-0560">Oxidoreductase</keyword>
<dbReference type="SUPFAM" id="SSF47203">
    <property type="entry name" value="Acyl-CoA dehydrogenase C-terminal domain-like"/>
    <property type="match status" value="1"/>
</dbReference>
<dbReference type="InterPro" id="IPR036250">
    <property type="entry name" value="AcylCo_DH-like_C"/>
</dbReference>
<keyword evidence="1" id="KW-0285">Flavoprotein</keyword>
<dbReference type="EMBL" id="CAEZUN010000016">
    <property type="protein sequence ID" value="CAB4593614.1"/>
    <property type="molecule type" value="Genomic_DNA"/>
</dbReference>
<dbReference type="PANTHER" id="PTHR48083">
    <property type="entry name" value="MEDIUM-CHAIN SPECIFIC ACYL-COA DEHYDROGENASE, MITOCHONDRIAL-RELATED"/>
    <property type="match status" value="1"/>
</dbReference>
<dbReference type="Pfam" id="PF00441">
    <property type="entry name" value="Acyl-CoA_dh_1"/>
    <property type="match status" value="1"/>
</dbReference>
<dbReference type="AlphaFoldDB" id="A0A6J6G328"/>
<evidence type="ECO:0000259" key="3">
    <source>
        <dbReference type="Pfam" id="PF00441"/>
    </source>
</evidence>
<evidence type="ECO:0000313" key="4">
    <source>
        <dbReference type="EMBL" id="CAB4593614.1"/>
    </source>
</evidence>
<gene>
    <name evidence="4" type="ORF">UFOPK1826_00200</name>
</gene>
<dbReference type="GO" id="GO:0003995">
    <property type="term" value="F:acyl-CoA dehydrogenase activity"/>
    <property type="evidence" value="ECO:0007669"/>
    <property type="project" value="TreeGrafter"/>
</dbReference>
<evidence type="ECO:0000256" key="2">
    <source>
        <dbReference type="ARBA" id="ARBA00023002"/>
    </source>
</evidence>
<feature type="domain" description="Acyl-CoA dehydrogenase/oxidase C-terminal" evidence="3">
    <location>
        <begin position="2"/>
        <end position="55"/>
    </location>
</feature>
<name>A0A6J6G328_9ZZZZ</name>
<dbReference type="GO" id="GO:0005737">
    <property type="term" value="C:cytoplasm"/>
    <property type="evidence" value="ECO:0007669"/>
    <property type="project" value="TreeGrafter"/>
</dbReference>
<dbReference type="PANTHER" id="PTHR48083:SF13">
    <property type="entry name" value="ACYL-COA DEHYDROGENASE FAMILY MEMBER 11"/>
    <property type="match status" value="1"/>
</dbReference>
<dbReference type="InterPro" id="IPR050741">
    <property type="entry name" value="Acyl-CoA_dehydrogenase"/>
</dbReference>
<dbReference type="InterPro" id="IPR009075">
    <property type="entry name" value="AcylCo_DH/oxidase_C"/>
</dbReference>
<reference evidence="4" key="1">
    <citation type="submission" date="2020-05" db="EMBL/GenBank/DDBJ databases">
        <authorList>
            <person name="Chiriac C."/>
            <person name="Salcher M."/>
            <person name="Ghai R."/>
            <person name="Kavagutti S V."/>
        </authorList>
    </citation>
    <scope>NUCLEOTIDE SEQUENCE</scope>
</reference>
<sequence>MVPERVCKIIDEAMQVFGATGISQWTPLARMYAGQRTLRLADGPDEVHWQVVGRAELARYEGLEPLPKYGTRDGLFTGP</sequence>
<dbReference type="GO" id="GO:0033539">
    <property type="term" value="P:fatty acid beta-oxidation using acyl-CoA dehydrogenase"/>
    <property type="evidence" value="ECO:0007669"/>
    <property type="project" value="TreeGrafter"/>
</dbReference>
<dbReference type="Gene3D" id="1.20.140.10">
    <property type="entry name" value="Butyryl-CoA Dehydrogenase, subunit A, domain 3"/>
    <property type="match status" value="1"/>
</dbReference>